<proteinExistence type="predicted"/>
<keyword evidence="1" id="KW-0812">Transmembrane</keyword>
<evidence type="ECO:0000256" key="1">
    <source>
        <dbReference type="SAM" id="Phobius"/>
    </source>
</evidence>
<evidence type="ECO:0000313" key="2">
    <source>
        <dbReference type="EMBL" id="OKH36012.1"/>
    </source>
</evidence>
<gene>
    <name evidence="2" type="ORF">NIES2119_18625</name>
</gene>
<dbReference type="Pfam" id="PF11998">
    <property type="entry name" value="DUF3493"/>
    <property type="match status" value="1"/>
</dbReference>
<organism evidence="2 3">
    <name type="scientific">[Phormidium ambiguum] IAM M-71</name>
    <dbReference type="NCBI Taxonomy" id="454136"/>
    <lineage>
        <taxon>Bacteria</taxon>
        <taxon>Bacillati</taxon>
        <taxon>Cyanobacteriota</taxon>
        <taxon>Cyanophyceae</taxon>
        <taxon>Oscillatoriophycideae</taxon>
        <taxon>Aerosakkonematales</taxon>
        <taxon>Aerosakkonemataceae</taxon>
        <taxon>Floridanema</taxon>
    </lineage>
</organism>
<reference evidence="2 3" key="1">
    <citation type="submission" date="2016-11" db="EMBL/GenBank/DDBJ databases">
        <title>Draft Genome Sequences of Nine Cyanobacterial Strains from Diverse Habitats.</title>
        <authorList>
            <person name="Zhu T."/>
            <person name="Hou S."/>
            <person name="Lu X."/>
            <person name="Hess W.R."/>
        </authorList>
    </citation>
    <scope>NUCLEOTIDE SEQUENCE [LARGE SCALE GENOMIC DNA]</scope>
    <source>
        <strain evidence="2 3">IAM M-71</strain>
    </source>
</reference>
<protein>
    <recommendedName>
        <fullName evidence="4">DUF3493 domain-containing protein</fullName>
    </recommendedName>
</protein>
<dbReference type="AlphaFoldDB" id="A0A1U7IG35"/>
<evidence type="ECO:0008006" key="4">
    <source>
        <dbReference type="Google" id="ProtNLM"/>
    </source>
</evidence>
<accession>A0A1U7IG35</accession>
<sequence>MNTPKPPTPEKYARLKEEIKAPYRGLRQFVYIAFGASGLIGAVVFLSQIAAGREVDTALPNFALQLGILALMVWLFRLEQRAAKKSQTKKVKRDS</sequence>
<dbReference type="InterPro" id="IPR021883">
    <property type="entry name" value="LPA1-like"/>
</dbReference>
<evidence type="ECO:0000313" key="3">
    <source>
        <dbReference type="Proteomes" id="UP000185860"/>
    </source>
</evidence>
<name>A0A1U7IG35_9CYAN</name>
<dbReference type="EMBL" id="MRCE01000018">
    <property type="protein sequence ID" value="OKH36012.1"/>
    <property type="molecule type" value="Genomic_DNA"/>
</dbReference>
<keyword evidence="1" id="KW-0472">Membrane</keyword>
<dbReference type="STRING" id="454136.NIES2119_18625"/>
<feature type="transmembrane region" description="Helical" evidence="1">
    <location>
        <begin position="29"/>
        <end position="51"/>
    </location>
</feature>
<feature type="transmembrane region" description="Helical" evidence="1">
    <location>
        <begin position="57"/>
        <end position="76"/>
    </location>
</feature>
<dbReference type="Proteomes" id="UP000185860">
    <property type="component" value="Unassembled WGS sequence"/>
</dbReference>
<keyword evidence="1" id="KW-1133">Transmembrane helix</keyword>
<comment type="caution">
    <text evidence="2">The sequence shown here is derived from an EMBL/GenBank/DDBJ whole genome shotgun (WGS) entry which is preliminary data.</text>
</comment>
<dbReference type="RefSeq" id="WP_073595007.1">
    <property type="nucleotide sequence ID" value="NZ_MRCE01000018.1"/>
</dbReference>
<dbReference type="OrthoDB" id="425759at2"/>